<gene>
    <name evidence="2" type="ORF">ADIARSV_1779</name>
</gene>
<evidence type="ECO:0000313" key="3">
    <source>
        <dbReference type="Proteomes" id="UP000014174"/>
    </source>
</evidence>
<name>R9H1I8_9SPHI</name>
<reference evidence="2 3" key="1">
    <citation type="journal article" date="2013" name="Genome Announc.">
        <title>Draft Genome Sequence of Arcticibacter svalbardensis Strain MN12-7T, a Member of the Family Sphingobacteriaceae Isolated from an Arctic Soil Sample.</title>
        <authorList>
            <person name="Shivaji S."/>
            <person name="Ara S."/>
            <person name="Prasad S."/>
            <person name="Manasa B.P."/>
            <person name="Begum Z."/>
            <person name="Singh A."/>
            <person name="Kumar Pinnaka A."/>
        </authorList>
    </citation>
    <scope>NUCLEOTIDE SEQUENCE [LARGE SCALE GENOMIC DNA]</scope>
    <source>
        <strain evidence="2 3">MN12-7</strain>
    </source>
</reference>
<evidence type="ECO:0000256" key="1">
    <source>
        <dbReference type="SAM" id="SignalP"/>
    </source>
</evidence>
<keyword evidence="1" id="KW-0732">Signal</keyword>
<dbReference type="EMBL" id="AQPN01000068">
    <property type="protein sequence ID" value="EOR95079.1"/>
    <property type="molecule type" value="Genomic_DNA"/>
</dbReference>
<organism evidence="2 3">
    <name type="scientific">Arcticibacter svalbardensis MN12-7</name>
    <dbReference type="NCBI Taxonomy" id="1150600"/>
    <lineage>
        <taxon>Bacteria</taxon>
        <taxon>Pseudomonadati</taxon>
        <taxon>Bacteroidota</taxon>
        <taxon>Sphingobacteriia</taxon>
        <taxon>Sphingobacteriales</taxon>
        <taxon>Sphingobacteriaceae</taxon>
        <taxon>Arcticibacter</taxon>
    </lineage>
</organism>
<keyword evidence="3" id="KW-1185">Reference proteome</keyword>
<feature type="chain" id="PRO_5004482080" evidence="1">
    <location>
        <begin position="22"/>
        <end position="72"/>
    </location>
</feature>
<proteinExistence type="predicted"/>
<comment type="caution">
    <text evidence="2">The sequence shown here is derived from an EMBL/GenBank/DDBJ whole genome shotgun (WGS) entry which is preliminary data.</text>
</comment>
<dbReference type="Proteomes" id="UP000014174">
    <property type="component" value="Unassembled WGS sequence"/>
</dbReference>
<accession>R9H1I8</accession>
<evidence type="ECO:0000313" key="2">
    <source>
        <dbReference type="EMBL" id="EOR95079.1"/>
    </source>
</evidence>
<protein>
    <submittedName>
        <fullName evidence="2">Uncharacterized protein</fullName>
    </submittedName>
</protein>
<feature type="signal peptide" evidence="1">
    <location>
        <begin position="1"/>
        <end position="21"/>
    </location>
</feature>
<dbReference type="AlphaFoldDB" id="R9H1I8"/>
<sequence>MEKPGYALLLAMLYLSEPGMAQISTADPTQKQVKFFFPGDKMKSGAKFNFPMNFTEVPITTKDNIDVFPFPS</sequence>